<protein>
    <recommendedName>
        <fullName evidence="2">DWNN domain-containing protein</fullName>
    </recommendedName>
</protein>
<organism evidence="3">
    <name type="scientific">Homalodisca liturata</name>
    <dbReference type="NCBI Taxonomy" id="320908"/>
    <lineage>
        <taxon>Eukaryota</taxon>
        <taxon>Metazoa</taxon>
        <taxon>Ecdysozoa</taxon>
        <taxon>Arthropoda</taxon>
        <taxon>Hexapoda</taxon>
        <taxon>Insecta</taxon>
        <taxon>Pterygota</taxon>
        <taxon>Neoptera</taxon>
        <taxon>Paraneoptera</taxon>
        <taxon>Hemiptera</taxon>
        <taxon>Auchenorrhyncha</taxon>
        <taxon>Membracoidea</taxon>
        <taxon>Cicadellidae</taxon>
        <taxon>Cicadellinae</taxon>
        <taxon>Proconiini</taxon>
        <taxon>Homalodisca</taxon>
    </lineage>
</organism>
<dbReference type="SMART" id="SM01180">
    <property type="entry name" value="DWNN"/>
    <property type="match status" value="1"/>
</dbReference>
<name>A0A1B6K6I3_9HEMI</name>
<reference evidence="3" key="1">
    <citation type="submission" date="2015-11" db="EMBL/GenBank/DDBJ databases">
        <title>De novo transcriptome assembly of four potential Pierce s Disease insect vectors from Arizona vineyards.</title>
        <authorList>
            <person name="Tassone E.E."/>
        </authorList>
    </citation>
    <scope>NUCLEOTIDE SEQUENCE</scope>
</reference>
<dbReference type="Gene3D" id="3.10.20.90">
    <property type="entry name" value="Phosphatidylinositol 3-kinase Catalytic Subunit, Chain A, domain 1"/>
    <property type="match status" value="1"/>
</dbReference>
<gene>
    <name evidence="3" type="ORF">g.55800</name>
</gene>
<evidence type="ECO:0000256" key="1">
    <source>
        <dbReference type="SAM" id="MobiDB-lite"/>
    </source>
</evidence>
<evidence type="ECO:0000313" key="3">
    <source>
        <dbReference type="EMBL" id="JAT07072.1"/>
    </source>
</evidence>
<feature type="domain" description="DWNN" evidence="2">
    <location>
        <begin position="5"/>
        <end position="77"/>
    </location>
</feature>
<feature type="non-terminal residue" evidence="3">
    <location>
        <position position="107"/>
    </location>
</feature>
<dbReference type="PROSITE" id="PS51282">
    <property type="entry name" value="DWNN"/>
    <property type="match status" value="1"/>
</dbReference>
<dbReference type="Pfam" id="PF08783">
    <property type="entry name" value="DWNN"/>
    <property type="match status" value="1"/>
</dbReference>
<proteinExistence type="predicted"/>
<dbReference type="EMBL" id="GECU01000635">
    <property type="protein sequence ID" value="JAT07072.1"/>
    <property type="molecule type" value="Transcribed_RNA"/>
</dbReference>
<dbReference type="AlphaFoldDB" id="A0A1B6K6I3"/>
<accession>A0A1B6K6I3</accession>
<evidence type="ECO:0000259" key="2">
    <source>
        <dbReference type="PROSITE" id="PS51282"/>
    </source>
</evidence>
<dbReference type="InterPro" id="IPR014891">
    <property type="entry name" value="DWNN_domain"/>
</dbReference>
<feature type="region of interest" description="Disordered" evidence="1">
    <location>
        <begin position="83"/>
        <end position="107"/>
    </location>
</feature>
<sequence length="107" mass="13047">MASFINYRFRSNKDYSQVFFESNGLPLWELRYEITTQRRMTSKDFDLLFFDAETEEQLVDEYAQIPRNSYIVVHRIPAWMSKNTMQTRERRPDQPQSKRFLKEPPEN</sequence>
<dbReference type="GO" id="GO:0008270">
    <property type="term" value="F:zinc ion binding"/>
    <property type="evidence" value="ECO:0007669"/>
    <property type="project" value="InterPro"/>
</dbReference>